<keyword evidence="9" id="KW-1185">Reference proteome</keyword>
<keyword evidence="5 7" id="KW-1133">Transmembrane helix</keyword>
<dbReference type="EMBL" id="BSOA01000022">
    <property type="protein sequence ID" value="GLQ88848.1"/>
    <property type="molecule type" value="Genomic_DNA"/>
</dbReference>
<dbReference type="PANTHER" id="PTHR13416:SF2">
    <property type="entry name" value="TRANSMEMBRANE PROTEIN 43"/>
    <property type="match status" value="1"/>
</dbReference>
<evidence type="ECO:0000256" key="4">
    <source>
        <dbReference type="ARBA" id="ARBA00022824"/>
    </source>
</evidence>
<evidence type="ECO:0000313" key="8">
    <source>
        <dbReference type="EMBL" id="GLQ88848.1"/>
    </source>
</evidence>
<evidence type="ECO:0000256" key="6">
    <source>
        <dbReference type="ARBA" id="ARBA00023136"/>
    </source>
</evidence>
<comment type="caution">
    <text evidence="8">The sequence shown here is derived from an EMBL/GenBank/DDBJ whole genome shotgun (WGS) entry which is preliminary data.</text>
</comment>
<evidence type="ECO:0000313" key="9">
    <source>
        <dbReference type="Proteomes" id="UP001156627"/>
    </source>
</evidence>
<feature type="transmembrane region" description="Helical" evidence="7">
    <location>
        <begin position="269"/>
        <end position="289"/>
    </location>
</feature>
<feature type="transmembrane region" description="Helical" evidence="7">
    <location>
        <begin position="323"/>
        <end position="341"/>
    </location>
</feature>
<organism evidence="8 9">
    <name type="scientific">Dyella flagellata</name>
    <dbReference type="NCBI Taxonomy" id="1867833"/>
    <lineage>
        <taxon>Bacteria</taxon>
        <taxon>Pseudomonadati</taxon>
        <taxon>Pseudomonadota</taxon>
        <taxon>Gammaproteobacteria</taxon>
        <taxon>Lysobacterales</taxon>
        <taxon>Rhodanobacteraceae</taxon>
        <taxon>Dyella</taxon>
    </lineage>
</organism>
<evidence type="ECO:0000256" key="2">
    <source>
        <dbReference type="ARBA" id="ARBA00004586"/>
    </source>
</evidence>
<dbReference type="PANTHER" id="PTHR13416">
    <property type="match status" value="1"/>
</dbReference>
<comment type="subcellular location">
    <subcellularLocation>
        <location evidence="1">Endomembrane system</location>
        <topology evidence="1">Multi-pass membrane protein</topology>
    </subcellularLocation>
    <subcellularLocation>
        <location evidence="2">Endoplasmic reticulum membrane</location>
    </subcellularLocation>
</comment>
<keyword evidence="3 7" id="KW-0812">Transmembrane</keyword>
<dbReference type="RefSeq" id="WP_284332291.1">
    <property type="nucleotide sequence ID" value="NZ_BSOA01000022.1"/>
</dbReference>
<dbReference type="Proteomes" id="UP001156627">
    <property type="component" value="Unassembled WGS sequence"/>
</dbReference>
<keyword evidence="6 7" id="KW-0472">Membrane</keyword>
<keyword evidence="4" id="KW-0256">Endoplasmic reticulum</keyword>
<feature type="transmembrane region" description="Helical" evidence="7">
    <location>
        <begin position="296"/>
        <end position="317"/>
    </location>
</feature>
<evidence type="ECO:0000256" key="5">
    <source>
        <dbReference type="ARBA" id="ARBA00022989"/>
    </source>
</evidence>
<evidence type="ECO:0000256" key="1">
    <source>
        <dbReference type="ARBA" id="ARBA00004127"/>
    </source>
</evidence>
<protein>
    <submittedName>
        <fullName evidence="8">Uncharacterized protein</fullName>
    </submittedName>
</protein>
<accession>A0ABQ5XB29</accession>
<evidence type="ECO:0000256" key="3">
    <source>
        <dbReference type="ARBA" id="ARBA00022692"/>
    </source>
</evidence>
<name>A0ABQ5XB29_9GAMM</name>
<reference evidence="9" key="1">
    <citation type="journal article" date="2019" name="Int. J. Syst. Evol. Microbiol.">
        <title>The Global Catalogue of Microorganisms (GCM) 10K type strain sequencing project: providing services to taxonomists for standard genome sequencing and annotation.</title>
        <authorList>
            <consortium name="The Broad Institute Genomics Platform"/>
            <consortium name="The Broad Institute Genome Sequencing Center for Infectious Disease"/>
            <person name="Wu L."/>
            <person name="Ma J."/>
        </authorList>
    </citation>
    <scope>NUCLEOTIDE SEQUENCE [LARGE SCALE GENOMIC DNA]</scope>
    <source>
        <strain evidence="9">NBRC 111981</strain>
    </source>
</reference>
<evidence type="ECO:0000256" key="7">
    <source>
        <dbReference type="SAM" id="Phobius"/>
    </source>
</evidence>
<proteinExistence type="predicted"/>
<sequence>MSGEPKPLSIRELLLPALGAVLLLLGAGVGAVVERGQLDYSAQMKRHGGDVLDLGGGGRPDVSLQGYMVRVVGPLQVVEAPLDPQFNQQSEQPTLIRHVQMFQWRELRYGDTPSYELDWQDRPVDSEAFEHPQGHVNPAKFPLDGAQFDAGLVRLNDFVLTPALVHALSGSEPVKPDLRRLPSNLAASFSLYQDGLVTSPVPSHPQVGDLRVTWEAVPAQIVTVVARVEGNRLLPAADATDGVGFAVQPGDVPLSVIFPDTPLQPEYPWPRRVLAVLLAGLGAALLLRWHYRRVDAILAPAIAILVIGAVDAVLWLGNGNSTAAAWFGLAVVGAALGFWRARALRVTA</sequence>
<dbReference type="Pfam" id="PF07787">
    <property type="entry name" value="TMEM43"/>
    <property type="match status" value="1"/>
</dbReference>
<dbReference type="InterPro" id="IPR012430">
    <property type="entry name" value="TMEM43_fam"/>
</dbReference>
<gene>
    <name evidence="8" type="ORF">GCM10007898_24190</name>
</gene>